<gene>
    <name evidence="1" type="ORF">ATH50_3084</name>
</gene>
<evidence type="ECO:0000313" key="1">
    <source>
        <dbReference type="EMBL" id="RMB12928.1"/>
    </source>
</evidence>
<comment type="caution">
    <text evidence="1">The sequence shown here is derived from an EMBL/GenBank/DDBJ whole genome shotgun (WGS) entry which is preliminary data.</text>
</comment>
<accession>A0A3M0CU82</accession>
<reference evidence="1 2" key="1">
    <citation type="journal article" date="2015" name="Stand. Genomic Sci.">
        <title>Genomic Encyclopedia of Bacterial and Archaeal Type Strains, Phase III: the genomes of soil and plant-associated and newly described type strains.</title>
        <authorList>
            <person name="Whitman W.B."/>
            <person name="Woyke T."/>
            <person name="Klenk H.P."/>
            <person name="Zhou Y."/>
            <person name="Lilburn T.G."/>
            <person name="Beck B.J."/>
            <person name="De Vos P."/>
            <person name="Vandamme P."/>
            <person name="Eisen J.A."/>
            <person name="Garrity G."/>
            <person name="Hugenholtz P."/>
            <person name="Kyrpides N.C."/>
        </authorList>
    </citation>
    <scope>NUCLEOTIDE SEQUENCE [LARGE SCALE GENOMIC DNA]</scope>
    <source>
        <strain evidence="1 2">CGMCC 1.10124</strain>
    </source>
</reference>
<dbReference type="EMBL" id="REFS01000006">
    <property type="protein sequence ID" value="RMB12928.1"/>
    <property type="molecule type" value="Genomic_DNA"/>
</dbReference>
<dbReference type="AlphaFoldDB" id="A0A3M0CU82"/>
<dbReference type="GeneID" id="44638303"/>
<dbReference type="Proteomes" id="UP000277326">
    <property type="component" value="Unassembled WGS sequence"/>
</dbReference>
<protein>
    <submittedName>
        <fullName evidence="1">Uncharacterized protein</fullName>
    </submittedName>
</protein>
<dbReference type="RefSeq" id="WP_158601195.1">
    <property type="nucleotide sequence ID" value="NZ_CP034145.1"/>
</dbReference>
<organism evidence="1 2">
    <name type="scientific">Haloplanus aerogenes</name>
    <dbReference type="NCBI Taxonomy" id="660522"/>
    <lineage>
        <taxon>Archaea</taxon>
        <taxon>Methanobacteriati</taxon>
        <taxon>Methanobacteriota</taxon>
        <taxon>Stenosarchaea group</taxon>
        <taxon>Halobacteria</taxon>
        <taxon>Halobacteriales</taxon>
        <taxon>Haloferacaceae</taxon>
        <taxon>Haloplanus</taxon>
    </lineage>
</organism>
<proteinExistence type="predicted"/>
<dbReference type="OrthoDB" id="336816at2157"/>
<name>A0A3M0CU82_9EURY</name>
<sequence length="57" mass="6527">MVDPFFGSIEEAERYLEDLADRHGKEQYIGLVLRKSGNRKVEEATEVLTEQSGIADW</sequence>
<evidence type="ECO:0000313" key="2">
    <source>
        <dbReference type="Proteomes" id="UP000277326"/>
    </source>
</evidence>